<dbReference type="AlphaFoldDB" id="A0A8S2LP74"/>
<dbReference type="PANTHER" id="PTHR43215:SF14">
    <property type="entry name" value="RADIAL SPOKE HEAD 1 HOMOLOG"/>
    <property type="match status" value="1"/>
</dbReference>
<dbReference type="Gene3D" id="3.90.176.10">
    <property type="entry name" value="Toxin ADP-ribosyltransferase, Chain A, domain 1"/>
    <property type="match status" value="2"/>
</dbReference>
<dbReference type="SMART" id="SM00698">
    <property type="entry name" value="MORN"/>
    <property type="match status" value="5"/>
</dbReference>
<dbReference type="InterPro" id="IPR006600">
    <property type="entry name" value="HTH_CenpB_DNA-bd_dom"/>
</dbReference>
<dbReference type="Proteomes" id="UP000681967">
    <property type="component" value="Unassembled WGS sequence"/>
</dbReference>
<dbReference type="Pfam" id="PF02493">
    <property type="entry name" value="MORN"/>
    <property type="match status" value="5"/>
</dbReference>
<evidence type="ECO:0000259" key="3">
    <source>
        <dbReference type="PROSITE" id="PS51253"/>
    </source>
</evidence>
<dbReference type="PANTHER" id="PTHR43215">
    <property type="entry name" value="RADIAL SPOKE HEAD 1 HOMOLOG"/>
    <property type="match status" value="1"/>
</dbReference>
<feature type="domain" description="HTH CENPB-type" evidence="3">
    <location>
        <begin position="584"/>
        <end position="655"/>
    </location>
</feature>
<dbReference type="SUPFAM" id="SSF82185">
    <property type="entry name" value="Histone H3 K4-specific methyltransferase SET7/9 N-terminal domain"/>
    <property type="match status" value="1"/>
</dbReference>
<dbReference type="PROSITE" id="PS51253">
    <property type="entry name" value="HTH_CENPB"/>
    <property type="match status" value="1"/>
</dbReference>
<comment type="caution">
    <text evidence="4">The sequence shown here is derived from an EMBL/GenBank/DDBJ whole genome shotgun (WGS) entry which is preliminary data.</text>
</comment>
<dbReference type="Gene3D" id="2.20.110.10">
    <property type="entry name" value="Histone H3 K4-specific methyltransferase SET7/9 N-terminal domain"/>
    <property type="match status" value="2"/>
</dbReference>
<sequence length="834" mass="96328">MNRFTDFDLGTKTLSPIYGYYSCKLVFLEQSLIAILPYIDQLSRYIKVAKQHCHFPSEHGLRRDESAAVYLYTMEWGKDSFYRVLNQALRSEDRTKLKPWFPFLKLFEVAVEKLPSVKKAIWRVTVNSCSSSVDVIKGFVDINSTLFLIEAVNGRNIKGYTNFDNEDELILMPGTRLQVESNALNHLGGLHVIHLRELIDNSDEQLASAIVQVHLPPTVSDGRAQRMDDSRKTSNFVRFDQKNKSTKTQNETFSNYKPKNQNDFSMKPTTMQELKTSVNDRPVAVKPNLSQVNITNAAHFQQYHDNMSSQSLSVKPNQTSLPTVSSNHAQTFSNATNHAEQQPSHFKSFYIFTNGRYEGTFQNGLRHGHGNFDCNKCGHKYVGSWVNDKPNGQGVSVWPNGSRYEGFWKDGLKDGYGTFNCGDCGHIYVGNFINDLMHGQGVFTSREGWQYQGFWMNDKKHGLGIMTFVNGQKYPETVHIDPSFKVHELANHLFLLFDQLLNSAELLVANIITLDFDYYNDDDDEYQKEDNNEDLTSIDGVTYSYDTMCSIVEYSKTHTFLSLRNRYKNIKYKEQLRRMKRYVDSQGTKIQKLRCIDEFFYAKFIRARESSLPVHDSDVRRLTLKKARTLNLNGFTASHHWILDFKHRHHISSRKITKHHVEDRDKILESADDFVKKVKDKLPNYTADHILNSDQSSFNYENPSTRTLTSTGEKTTTVLYVGELVGPVFICLQEPTWRLGQRIQRSIYHANNIHFICSKSRKLTKSHIQYWAEKVLRLSVVDDCLLLLDSWSGQTDTSNYDEIFTGNIKCEKLQIPPKTAGDIQPLDRYFFRQW</sequence>
<reference evidence="4" key="1">
    <citation type="submission" date="2021-02" db="EMBL/GenBank/DDBJ databases">
        <authorList>
            <person name="Nowell W R."/>
        </authorList>
    </citation>
    <scope>NUCLEOTIDE SEQUENCE</scope>
</reference>
<dbReference type="InterPro" id="IPR003409">
    <property type="entry name" value="MORN"/>
</dbReference>
<keyword evidence="2" id="KW-0238">DNA-binding</keyword>
<dbReference type="GO" id="GO:0003677">
    <property type="term" value="F:DNA binding"/>
    <property type="evidence" value="ECO:0007669"/>
    <property type="project" value="UniProtKB-KW"/>
</dbReference>
<proteinExistence type="predicted"/>
<name>A0A8S2LP74_9BILA</name>
<feature type="non-terminal residue" evidence="4">
    <location>
        <position position="1"/>
    </location>
</feature>
<evidence type="ECO:0000256" key="2">
    <source>
        <dbReference type="ARBA" id="ARBA00023125"/>
    </source>
</evidence>
<accession>A0A8S2LP74</accession>
<dbReference type="SUPFAM" id="SSF56399">
    <property type="entry name" value="ADP-ribosylation"/>
    <property type="match status" value="1"/>
</dbReference>
<organism evidence="4 5">
    <name type="scientific">Rotaria magnacalcarata</name>
    <dbReference type="NCBI Taxonomy" id="392030"/>
    <lineage>
        <taxon>Eukaryota</taxon>
        <taxon>Metazoa</taxon>
        <taxon>Spiralia</taxon>
        <taxon>Gnathifera</taxon>
        <taxon>Rotifera</taxon>
        <taxon>Eurotatoria</taxon>
        <taxon>Bdelloidea</taxon>
        <taxon>Philodinida</taxon>
        <taxon>Philodinidae</taxon>
        <taxon>Rotaria</taxon>
    </lineage>
</organism>
<keyword evidence="1" id="KW-0677">Repeat</keyword>
<protein>
    <recommendedName>
        <fullName evidence="3">HTH CENPB-type domain-containing protein</fullName>
    </recommendedName>
</protein>
<evidence type="ECO:0000313" key="4">
    <source>
        <dbReference type="EMBL" id="CAF3914087.1"/>
    </source>
</evidence>
<dbReference type="GO" id="GO:0005829">
    <property type="term" value="C:cytosol"/>
    <property type="evidence" value="ECO:0007669"/>
    <property type="project" value="TreeGrafter"/>
</dbReference>
<evidence type="ECO:0000313" key="5">
    <source>
        <dbReference type="Proteomes" id="UP000681967"/>
    </source>
</evidence>
<evidence type="ECO:0000256" key="1">
    <source>
        <dbReference type="ARBA" id="ARBA00022737"/>
    </source>
</evidence>
<gene>
    <name evidence="4" type="ORF">BYL167_LOCUS9142</name>
</gene>
<dbReference type="EMBL" id="CAJOBH010002587">
    <property type="protein sequence ID" value="CAF3914087.1"/>
    <property type="molecule type" value="Genomic_DNA"/>
</dbReference>